<reference evidence="9 10" key="1">
    <citation type="journal article" date="2005" name="Nat. Biotechnol.">
        <title>The genome sequence of the ethanologenic bacterium Zymomonas mobilis ZM4.</title>
        <authorList>
            <person name="Seo J.S."/>
            <person name="Chong H."/>
            <person name="Park H.S."/>
            <person name="Yoon K.O."/>
            <person name="Jung C."/>
            <person name="Kim J.J."/>
            <person name="Hong J.H."/>
            <person name="Kim H."/>
            <person name="Kim J.H."/>
            <person name="Kil J.I."/>
            <person name="Park C.J."/>
            <person name="Oh H.M."/>
            <person name="Lee J.S."/>
            <person name="Jin S.J."/>
            <person name="Um H.W."/>
            <person name="Lee H.J."/>
            <person name="Oh S.J."/>
            <person name="Kim J.Y."/>
            <person name="Kang H.L."/>
            <person name="Lee S.Y."/>
            <person name="Lee K.J."/>
            <person name="Kang H.S."/>
        </authorList>
    </citation>
    <scope>NUCLEOTIDE SEQUENCE [LARGE SCALE GENOMIC DNA]</scope>
    <source>
        <strain evidence="10">ATCC 31821 / ZM4 / CP4</strain>
    </source>
</reference>
<evidence type="ECO:0000259" key="8">
    <source>
        <dbReference type="PROSITE" id="PS51645"/>
    </source>
</evidence>
<dbReference type="SUPFAM" id="SSF48173">
    <property type="entry name" value="Cryptochrome/photolyase FAD-binding domain"/>
    <property type="match status" value="1"/>
</dbReference>
<dbReference type="Gene3D" id="1.25.40.80">
    <property type="match status" value="1"/>
</dbReference>
<feature type="binding site" evidence="5">
    <location>
        <begin position="374"/>
        <end position="376"/>
    </location>
    <ligand>
        <name>FAD</name>
        <dbReference type="ChEBI" id="CHEBI:57692"/>
    </ligand>
</feature>
<reference evidence="9 10" key="2">
    <citation type="journal article" date="2009" name="Nat. Biotechnol.">
        <title>Improved genome annotation for Zymomonas mobilis.</title>
        <authorList>
            <person name="Yang S."/>
            <person name="Pappas K.M."/>
            <person name="Hauser L.J."/>
            <person name="Land M.L."/>
            <person name="Chen G.L."/>
            <person name="Hurst G.B."/>
            <person name="Pan C."/>
            <person name="Kouvelis V.N."/>
            <person name="Typas M.A."/>
            <person name="Pelletier D.A."/>
            <person name="Klingeman D.M."/>
            <person name="Chang Y.J."/>
            <person name="Samatova N.F."/>
            <person name="Brown S.D."/>
        </authorList>
    </citation>
    <scope>NUCLEOTIDE SEQUENCE [LARGE SCALE GENOMIC DNA]</scope>
    <source>
        <strain evidence="10">ATCC 31821 / ZM4 / CP4</strain>
    </source>
</reference>
<dbReference type="GO" id="GO:0003904">
    <property type="term" value="F:deoxyribodipyrimidine photo-lyase activity"/>
    <property type="evidence" value="ECO:0007669"/>
    <property type="project" value="UniProtKB-EC"/>
</dbReference>
<dbReference type="AlphaFoldDB" id="Q5NMI6"/>
<comment type="cofactor">
    <cofactor evidence="1">
        <name>(6R)-5,10-methylene-5,6,7,8-tetrahydrofolate</name>
        <dbReference type="ChEBI" id="CHEBI:15636"/>
    </cofactor>
</comment>
<comment type="similarity">
    <text evidence="7">Belongs to the DNA photolyase family.</text>
</comment>
<dbReference type="InterPro" id="IPR005101">
    <property type="entry name" value="Cryptochr/Photolyase_FAD-bd"/>
</dbReference>
<feature type="binding site" evidence="5">
    <location>
        <position position="229"/>
    </location>
    <ligand>
        <name>FAD</name>
        <dbReference type="ChEBI" id="CHEBI:57692"/>
    </ligand>
</feature>
<keyword evidence="2 5" id="KW-0285">Flavoprotein</keyword>
<evidence type="ECO:0000256" key="7">
    <source>
        <dbReference type="RuleBase" id="RU004182"/>
    </source>
</evidence>
<dbReference type="InterPro" id="IPR014729">
    <property type="entry name" value="Rossmann-like_a/b/a_fold"/>
</dbReference>
<dbReference type="PANTHER" id="PTHR11455:SF9">
    <property type="entry name" value="CRYPTOCHROME CIRCADIAN CLOCK 5 ISOFORM X1"/>
    <property type="match status" value="1"/>
</dbReference>
<evidence type="ECO:0000256" key="4">
    <source>
        <dbReference type="ARBA" id="ARBA00022991"/>
    </source>
</evidence>
<comment type="cofactor">
    <cofactor evidence="5">
        <name>FAD</name>
        <dbReference type="ChEBI" id="CHEBI:57692"/>
    </cofactor>
    <text evidence="5">Binds 1 FAD per subunit.</text>
</comment>
<dbReference type="GO" id="GO:0006139">
    <property type="term" value="P:nucleobase-containing compound metabolic process"/>
    <property type="evidence" value="ECO:0007669"/>
    <property type="project" value="UniProtKB-ARBA"/>
</dbReference>
<keyword evidence="3 5" id="KW-0274">FAD</keyword>
<dbReference type="GO" id="GO:0003677">
    <property type="term" value="F:DNA binding"/>
    <property type="evidence" value="ECO:0007669"/>
    <property type="project" value="TreeGrafter"/>
</dbReference>
<dbReference type="HOGENOM" id="CLU_010348_2_0_5"/>
<dbReference type="GO" id="GO:0009416">
    <property type="term" value="P:response to light stimulus"/>
    <property type="evidence" value="ECO:0007669"/>
    <property type="project" value="TreeGrafter"/>
</dbReference>
<gene>
    <name evidence="9" type="ordered locus">ZMO1450</name>
</gene>
<dbReference type="Pfam" id="PF00875">
    <property type="entry name" value="DNA_photolyase"/>
    <property type="match status" value="1"/>
</dbReference>
<dbReference type="Gene3D" id="3.40.50.620">
    <property type="entry name" value="HUPs"/>
    <property type="match status" value="1"/>
</dbReference>
<dbReference type="InterPro" id="IPR036134">
    <property type="entry name" value="Crypto/Photolyase_FAD-like_sf"/>
</dbReference>
<feature type="binding site" evidence="5">
    <location>
        <begin position="241"/>
        <end position="245"/>
    </location>
    <ligand>
        <name>FAD</name>
        <dbReference type="ChEBI" id="CHEBI:57692"/>
    </ligand>
</feature>
<dbReference type="PANTHER" id="PTHR11455">
    <property type="entry name" value="CRYPTOCHROME"/>
    <property type="match status" value="1"/>
</dbReference>
<protein>
    <submittedName>
        <fullName evidence="9">Deoxyribodipyrimidine photo-lyase</fullName>
        <ecNumber evidence="9">4.1.99.3</ecNumber>
    </submittedName>
</protein>
<dbReference type="InterPro" id="IPR002081">
    <property type="entry name" value="Cryptochrome/DNA_photolyase_1"/>
</dbReference>
<dbReference type="KEGG" id="zmo:ZMO1450"/>
<dbReference type="RefSeq" id="WP_011241230.1">
    <property type="nucleotide sequence ID" value="NC_006526.2"/>
</dbReference>
<feature type="domain" description="Photolyase/cryptochrome alpha/beta" evidence="8">
    <location>
        <begin position="5"/>
        <end position="131"/>
    </location>
</feature>
<dbReference type="PROSITE" id="PS00691">
    <property type="entry name" value="DNA_PHOTOLYASES_1_2"/>
    <property type="match status" value="1"/>
</dbReference>
<evidence type="ECO:0000256" key="2">
    <source>
        <dbReference type="ARBA" id="ARBA00022630"/>
    </source>
</evidence>
<dbReference type="EMBL" id="AE008692">
    <property type="protein sequence ID" value="AAV90074.1"/>
    <property type="molecule type" value="Genomic_DNA"/>
</dbReference>
<dbReference type="GO" id="GO:0006950">
    <property type="term" value="P:response to stress"/>
    <property type="evidence" value="ECO:0007669"/>
    <property type="project" value="UniProtKB-ARBA"/>
</dbReference>
<feature type="site" description="Electron transfer via tryptophanyl radical" evidence="6">
    <location>
        <position position="308"/>
    </location>
</feature>
<evidence type="ECO:0000256" key="5">
    <source>
        <dbReference type="PIRSR" id="PIRSR602081-1"/>
    </source>
</evidence>
<dbReference type="Proteomes" id="UP000001173">
    <property type="component" value="Chromosome"/>
</dbReference>
<dbReference type="eggNOG" id="COG0415">
    <property type="taxonomic scope" value="Bacteria"/>
</dbReference>
<evidence type="ECO:0000256" key="6">
    <source>
        <dbReference type="PIRSR" id="PIRSR602081-2"/>
    </source>
</evidence>
<accession>Q5NMI6</accession>
<dbReference type="PRINTS" id="PR00147">
    <property type="entry name" value="DNAPHOTLYASE"/>
</dbReference>
<sequence>MSDTRPILIWFRHDFRLRDNAAITAAIQSRNPVICFYIQESADAKTESAADWWVAESLLALNRQLKEKGGQLHLFEGDAEKIIPEIVQQSHACKLFWNRRYDFKGKETDQILKKSIRAMGLEVQSFPNNLLNEPWTVKNDKGQPFRIFSAYWRAVQRHMNIQAVLPCPENWVFSTREIRHCLGYKDIAILAKETQDSSWKIKLKQSHRFGENEAHKQLKSFIENDLAHYAKERDFPAKDGTSLLSAFLRSGQISSKQIWHEVTKNGSGEGTSKFLEELGWREFAWSVLWEHPDLNQHNLRPEFDKMPWKKASDNLQRWKEGQTGYPFIDAGMRALWQTGFMPNRLRMVTASFLVKHLLIDWREGKKWFAQTLVDYDPACNATNWQWVAGSGIESAPYFRIMNPILQSQKFDPDGQYIREWVKELADVSTAFIHTPWKADKQPANYPLPIIAHEEGRNRALRAWKEIRHA</sequence>
<dbReference type="GO" id="GO:0071949">
    <property type="term" value="F:FAD binding"/>
    <property type="evidence" value="ECO:0007669"/>
    <property type="project" value="TreeGrafter"/>
</dbReference>
<dbReference type="InterPro" id="IPR018394">
    <property type="entry name" value="DNA_photolyase_1_CS_C"/>
</dbReference>
<dbReference type="STRING" id="264203.ZMO1450"/>
<organism evidence="9 10">
    <name type="scientific">Zymomonas mobilis subsp. mobilis (strain ATCC 31821 / ZM4 / CP4)</name>
    <dbReference type="NCBI Taxonomy" id="264203"/>
    <lineage>
        <taxon>Bacteria</taxon>
        <taxon>Pseudomonadati</taxon>
        <taxon>Pseudomonadota</taxon>
        <taxon>Alphaproteobacteria</taxon>
        <taxon>Sphingomonadales</taxon>
        <taxon>Zymomonadaceae</taxon>
        <taxon>Zymomonas</taxon>
    </lineage>
</organism>
<evidence type="ECO:0000313" key="10">
    <source>
        <dbReference type="Proteomes" id="UP000001173"/>
    </source>
</evidence>
<keyword evidence="10" id="KW-1185">Reference proteome</keyword>
<feature type="site" description="Electron transfer via tryptophanyl radical" evidence="6">
    <location>
        <position position="384"/>
    </location>
</feature>
<evidence type="ECO:0000256" key="1">
    <source>
        <dbReference type="ARBA" id="ARBA00001932"/>
    </source>
</evidence>
<feature type="binding site" evidence="5">
    <location>
        <position position="274"/>
    </location>
    <ligand>
        <name>FAD</name>
        <dbReference type="ChEBI" id="CHEBI:57692"/>
    </ligand>
</feature>
<feature type="site" description="Electron transfer via tryptophanyl radical" evidence="6">
    <location>
        <position position="361"/>
    </location>
</feature>
<proteinExistence type="inferred from homology"/>
<keyword evidence="9" id="KW-0456">Lyase</keyword>
<dbReference type="PROSITE" id="PS51645">
    <property type="entry name" value="PHR_CRY_ALPHA_BETA"/>
    <property type="match status" value="1"/>
</dbReference>
<dbReference type="InterPro" id="IPR006050">
    <property type="entry name" value="DNA_photolyase_N"/>
</dbReference>
<dbReference type="SUPFAM" id="SSF52425">
    <property type="entry name" value="Cryptochrome/photolyase, N-terminal domain"/>
    <property type="match status" value="1"/>
</dbReference>
<dbReference type="Gene3D" id="1.10.579.10">
    <property type="entry name" value="DNA Cyclobutane Dipyrimidine Photolyase, subunit A, domain 3"/>
    <property type="match status" value="1"/>
</dbReference>
<evidence type="ECO:0000313" key="9">
    <source>
        <dbReference type="EMBL" id="AAV90074.1"/>
    </source>
</evidence>
<dbReference type="InterPro" id="IPR036155">
    <property type="entry name" value="Crypto/Photolyase_N_sf"/>
</dbReference>
<dbReference type="EC" id="4.1.99.3" evidence="9"/>
<dbReference type="Pfam" id="PF03441">
    <property type="entry name" value="FAD_binding_7"/>
    <property type="match status" value="1"/>
</dbReference>
<keyword evidence="4 7" id="KW-0157">Chromophore</keyword>
<evidence type="ECO:0000256" key="3">
    <source>
        <dbReference type="ARBA" id="ARBA00022827"/>
    </source>
</evidence>
<name>Q5NMI6_ZYMMO</name>